<name>A0A9Q9SL86_9BURK</name>
<proteinExistence type="predicted"/>
<dbReference type="EMBL" id="CABVPX010000019">
    <property type="protein sequence ID" value="VWB94159.1"/>
    <property type="molecule type" value="Genomic_DNA"/>
</dbReference>
<protein>
    <submittedName>
        <fullName evidence="1">Uncharacterized protein</fullName>
    </submittedName>
</protein>
<sequence length="156" mass="16998">MNEQVSDDVVQNTINFAIFRAGGGEGDIVEQVRRAFRSLQLLRRTDSPNDINLAAAEHYMYARFLAGATGDPLVKATPALYGAKKRVYFALGIQDRMATSAGNPVLAPNRSVERWGLKGATDGLRDYSTVNDGQRANRFGASLSSLSGEALRYKRG</sequence>
<dbReference type="Proteomes" id="UP000494172">
    <property type="component" value="Unassembled WGS sequence"/>
</dbReference>
<dbReference type="RefSeq" id="WP_174993421.1">
    <property type="nucleotide sequence ID" value="NZ_CABVPX010000019.1"/>
</dbReference>
<organism evidence="1 2">
    <name type="scientific">Burkholderia arboris</name>
    <dbReference type="NCBI Taxonomy" id="488730"/>
    <lineage>
        <taxon>Bacteria</taxon>
        <taxon>Pseudomonadati</taxon>
        <taxon>Pseudomonadota</taxon>
        <taxon>Betaproteobacteria</taxon>
        <taxon>Burkholderiales</taxon>
        <taxon>Burkholderiaceae</taxon>
        <taxon>Burkholderia</taxon>
        <taxon>Burkholderia cepacia complex</taxon>
    </lineage>
</organism>
<accession>A0A9Q9SL86</accession>
<comment type="caution">
    <text evidence="1">The sequence shown here is derived from an EMBL/GenBank/DDBJ whole genome shotgun (WGS) entry which is preliminary data.</text>
</comment>
<reference evidence="1 2" key="1">
    <citation type="submission" date="2019-09" db="EMBL/GenBank/DDBJ databases">
        <authorList>
            <person name="Depoorter E."/>
        </authorList>
    </citation>
    <scope>NUCLEOTIDE SEQUENCE [LARGE SCALE GENOMIC DNA]</scope>
    <source>
        <strain evidence="1">LMG 24066</strain>
    </source>
</reference>
<evidence type="ECO:0000313" key="2">
    <source>
        <dbReference type="Proteomes" id="UP000494172"/>
    </source>
</evidence>
<gene>
    <name evidence="1" type="ORF">BAR24066_04480</name>
</gene>
<evidence type="ECO:0000313" key="1">
    <source>
        <dbReference type="EMBL" id="VWB94159.1"/>
    </source>
</evidence>
<dbReference type="AlphaFoldDB" id="A0A9Q9SL86"/>